<dbReference type="InterPro" id="IPR013785">
    <property type="entry name" value="Aldolase_TIM"/>
</dbReference>
<evidence type="ECO:0000313" key="20">
    <source>
        <dbReference type="EMBL" id="SVE84342.1"/>
    </source>
</evidence>
<dbReference type="PROSITE" id="PS00912">
    <property type="entry name" value="DHODEHASE_2"/>
    <property type="match status" value="1"/>
</dbReference>
<keyword evidence="10 17" id="KW-0999">Mitochondrion inner membrane</keyword>
<evidence type="ECO:0000256" key="12">
    <source>
        <dbReference type="ARBA" id="ARBA00022989"/>
    </source>
</evidence>
<keyword evidence="11" id="KW-0809">Transit peptide</keyword>
<evidence type="ECO:0000256" key="3">
    <source>
        <dbReference type="ARBA" id="ARBA00005161"/>
    </source>
</evidence>
<comment type="similarity">
    <text evidence="4 17">Belongs to the dihydroorotate dehydrogenase family. Type 2 subfamily.</text>
</comment>
<dbReference type="NCBIfam" id="NF003652">
    <property type="entry name" value="PRK05286.2-5"/>
    <property type="match status" value="1"/>
</dbReference>
<dbReference type="NCBIfam" id="TIGR01036">
    <property type="entry name" value="pyrD_sub2"/>
    <property type="match status" value="1"/>
</dbReference>
<accession>A0A4Y7MUT0</accession>
<evidence type="ECO:0000259" key="18">
    <source>
        <dbReference type="Pfam" id="PF01180"/>
    </source>
</evidence>
<organism evidence="20">
    <name type="scientific">Daphnia pulex</name>
    <name type="common">Water flea</name>
    <dbReference type="NCBI Taxonomy" id="6669"/>
    <lineage>
        <taxon>Eukaryota</taxon>
        <taxon>Metazoa</taxon>
        <taxon>Ecdysozoa</taxon>
        <taxon>Arthropoda</taxon>
        <taxon>Crustacea</taxon>
        <taxon>Branchiopoda</taxon>
        <taxon>Diplostraca</taxon>
        <taxon>Cladocera</taxon>
        <taxon>Anomopoda</taxon>
        <taxon>Daphniidae</taxon>
        <taxon>Daphnia</taxon>
    </lineage>
</organism>
<feature type="domain" description="Dihydroorotate dehydrogenase catalytic" evidence="18">
    <location>
        <begin position="263"/>
        <end position="560"/>
    </location>
</feature>
<keyword evidence="9 17" id="KW-0812">Transmembrane</keyword>
<dbReference type="InterPro" id="IPR050074">
    <property type="entry name" value="DHO_dehydrogenase"/>
</dbReference>
<evidence type="ECO:0000259" key="19">
    <source>
        <dbReference type="Pfam" id="PF12832"/>
    </source>
</evidence>
<dbReference type="GO" id="GO:0106430">
    <property type="term" value="F:dihydroorotate dehydrogenase (quinone) activity"/>
    <property type="evidence" value="ECO:0007669"/>
    <property type="project" value="UniProtKB-EC"/>
</dbReference>
<keyword evidence="15 17" id="KW-0472">Membrane</keyword>
<dbReference type="InterPro" id="IPR005720">
    <property type="entry name" value="Dihydroorotate_DH_cat"/>
</dbReference>
<evidence type="ECO:0000256" key="10">
    <source>
        <dbReference type="ARBA" id="ARBA00022792"/>
    </source>
</evidence>
<dbReference type="Pfam" id="PF01180">
    <property type="entry name" value="DHO_dh"/>
    <property type="match status" value="1"/>
</dbReference>
<evidence type="ECO:0000256" key="7">
    <source>
        <dbReference type="ARBA" id="ARBA00022630"/>
    </source>
</evidence>
<dbReference type="UniPathway" id="UPA00070">
    <property type="reaction ID" value="UER00946"/>
</dbReference>
<dbReference type="EMBL" id="LR014723">
    <property type="protein sequence ID" value="SVE84342.1"/>
    <property type="molecule type" value="mRNA"/>
</dbReference>
<evidence type="ECO:0000256" key="6">
    <source>
        <dbReference type="ARBA" id="ARBA00017599"/>
    </source>
</evidence>
<proteinExistence type="evidence at transcript level"/>
<comment type="pathway">
    <text evidence="3 17">Pyrimidine metabolism; UMP biosynthesis via de novo pathway; orotate from (S)-dihydroorotate (quinone route): step 1/1.</text>
</comment>
<dbReference type="SUPFAM" id="SSF103473">
    <property type="entry name" value="MFS general substrate transporter"/>
    <property type="match status" value="1"/>
</dbReference>
<dbReference type="SUPFAM" id="SSF51395">
    <property type="entry name" value="FMN-linked oxidoreductases"/>
    <property type="match status" value="1"/>
</dbReference>
<evidence type="ECO:0000256" key="16">
    <source>
        <dbReference type="ARBA" id="ARBA00048639"/>
    </source>
</evidence>
<evidence type="ECO:0000256" key="1">
    <source>
        <dbReference type="ARBA" id="ARBA00004141"/>
    </source>
</evidence>
<dbReference type="OrthoDB" id="10056177at2759"/>
<evidence type="ECO:0000256" key="13">
    <source>
        <dbReference type="ARBA" id="ARBA00023002"/>
    </source>
</evidence>
<evidence type="ECO:0000256" key="8">
    <source>
        <dbReference type="ARBA" id="ARBA00022643"/>
    </source>
</evidence>
<evidence type="ECO:0000256" key="2">
    <source>
        <dbReference type="ARBA" id="ARBA00004434"/>
    </source>
</evidence>
<keyword evidence="7 17" id="KW-0285">Flavoprotein</keyword>
<gene>
    <name evidence="20" type="primary">EOG090X08P9</name>
</gene>
<feature type="domain" description="Major facilitator superfamily associated" evidence="19">
    <location>
        <begin position="2"/>
        <end position="141"/>
    </location>
</feature>
<dbReference type="InterPro" id="IPR001295">
    <property type="entry name" value="Dihydroorotate_DH_CS"/>
</dbReference>
<dbReference type="AlphaFoldDB" id="A0A4Y7MUT0"/>
<evidence type="ECO:0000256" key="5">
    <source>
        <dbReference type="ARBA" id="ARBA00012791"/>
    </source>
</evidence>
<feature type="transmembrane region" description="Helical" evidence="17">
    <location>
        <begin position="15"/>
        <end position="33"/>
    </location>
</feature>
<dbReference type="FunFam" id="3.20.20.70:FF:000066">
    <property type="entry name" value="Dihydroorotate dehydrogenase (quinone), mitochondrial"/>
    <property type="match status" value="1"/>
</dbReference>
<dbReference type="PANTHER" id="PTHR48109">
    <property type="entry name" value="DIHYDROOROTATE DEHYDROGENASE (QUINONE), MITOCHONDRIAL-RELATED"/>
    <property type="match status" value="1"/>
</dbReference>
<evidence type="ECO:0000256" key="15">
    <source>
        <dbReference type="ARBA" id="ARBA00023136"/>
    </source>
</evidence>
<dbReference type="InterPro" id="IPR024989">
    <property type="entry name" value="MFS_assoc_dom"/>
</dbReference>
<keyword evidence="12 17" id="KW-1133">Transmembrane helix</keyword>
<keyword evidence="14 17" id="KW-0496">Mitochondrion</keyword>
<comment type="subcellular location">
    <subcellularLocation>
        <location evidence="1">Membrane</location>
        <topology evidence="1">Multi-pass membrane protein</topology>
    </subcellularLocation>
    <subcellularLocation>
        <location evidence="2 17">Mitochondrion inner membrane</location>
        <topology evidence="2 17">Single-pass membrane protein</topology>
    </subcellularLocation>
</comment>
<comment type="catalytic activity">
    <reaction evidence="16 17">
        <text>(S)-dihydroorotate + a quinone = orotate + a quinol</text>
        <dbReference type="Rhea" id="RHEA:30187"/>
        <dbReference type="ChEBI" id="CHEBI:24646"/>
        <dbReference type="ChEBI" id="CHEBI:30839"/>
        <dbReference type="ChEBI" id="CHEBI:30864"/>
        <dbReference type="ChEBI" id="CHEBI:132124"/>
        <dbReference type="EC" id="1.3.5.2"/>
    </reaction>
</comment>
<dbReference type="GO" id="GO:0005743">
    <property type="term" value="C:mitochondrial inner membrane"/>
    <property type="evidence" value="ECO:0007669"/>
    <property type="project" value="UniProtKB-SubCell"/>
</dbReference>
<name>A0A4Y7MUT0_DAPPU</name>
<sequence length="579" mass="63761">MTLQMIQVGLNIEEIAIIYSVLPFVTSVMPPIAGMLADRFHCYKLILIVIVASVAVFHTSLLHIDARISAEVQSSGSDFETPAEIFCSRLGAVLRFENYTRATPAAAAAAITGKCGRSTGRRRSAGRWIAMECRPGCSSASRTATARKSRPDRRPCWKWTPCSSCRRLFLPDDLKIRITYSFFTMYTRKEKLIKQITALVTVTLGGTATFASLCIWNGNESFYSDYVMPFTRRLDPETSHKLAVFAMKHCLIKKQVKPDPESIATRLWGMNFSNPIGLAAGFDKQAEAMQGLHRTGFGFVEIGSVTPEPQDGNKKPRVFRLDEDKAIINRYGFNSEGHEAVYSRVKMEGEKPERAVIGVNLGKNKLSAMEDVGDYVDGVKKFGAIADYLVINVSSPNTVGLRGLQQKNELENLISCVLEARNNLGVTKLPPLLLKIAPDLNEEERKDIANVILKEHCRVDGIIVCNTTTSRPSDLKSEFKDQTGGLSGQPLKDISTRCIGDFYRLTGGQIPIIGVGGVATGQDAFEKILAGASLVQLYTSFAFQGPPIVRRIKRELDEILRSKGYKNISEAIGKSALSS</sequence>
<evidence type="ECO:0000256" key="4">
    <source>
        <dbReference type="ARBA" id="ARBA00005359"/>
    </source>
</evidence>
<keyword evidence="13 17" id="KW-0560">Oxidoreductase</keyword>
<reference evidence="20" key="1">
    <citation type="submission" date="2018-08" db="EMBL/GenBank/DDBJ databases">
        <authorList>
            <person name="Cornetti L."/>
        </authorList>
    </citation>
    <scope>NUCLEOTIDE SEQUENCE</scope>
    <source>
        <strain evidence="20">PA42</strain>
    </source>
</reference>
<feature type="transmembrane region" description="Helical" evidence="17">
    <location>
        <begin position="45"/>
        <end position="64"/>
    </location>
</feature>
<evidence type="ECO:0000256" key="17">
    <source>
        <dbReference type="RuleBase" id="RU361255"/>
    </source>
</evidence>
<comment type="cofactor">
    <cofactor evidence="17">
        <name>FMN</name>
        <dbReference type="ChEBI" id="CHEBI:58210"/>
    </cofactor>
    <text evidence="17">Binds 1 FMN per subunit.</text>
</comment>
<dbReference type="InterPro" id="IPR036259">
    <property type="entry name" value="MFS_trans_sf"/>
</dbReference>
<evidence type="ECO:0000256" key="14">
    <source>
        <dbReference type="ARBA" id="ARBA00023128"/>
    </source>
</evidence>
<dbReference type="NCBIfam" id="NF003645">
    <property type="entry name" value="PRK05286.1-2"/>
    <property type="match status" value="1"/>
</dbReference>
<dbReference type="Pfam" id="PF12832">
    <property type="entry name" value="MFS_1_like"/>
    <property type="match status" value="1"/>
</dbReference>
<evidence type="ECO:0000256" key="11">
    <source>
        <dbReference type="ARBA" id="ARBA00022946"/>
    </source>
</evidence>
<dbReference type="PROSITE" id="PS00911">
    <property type="entry name" value="DHODEHASE_1"/>
    <property type="match status" value="1"/>
</dbReference>
<protein>
    <recommendedName>
        <fullName evidence="6 17">Dihydroorotate dehydrogenase (quinone), mitochondrial</fullName>
        <shortName evidence="17">DHOdehase</shortName>
        <ecNumber evidence="5 17">1.3.5.2</ecNumber>
    </recommendedName>
</protein>
<evidence type="ECO:0000256" key="9">
    <source>
        <dbReference type="ARBA" id="ARBA00022692"/>
    </source>
</evidence>
<keyword evidence="8 17" id="KW-0288">FMN</keyword>
<dbReference type="CDD" id="cd04738">
    <property type="entry name" value="DHOD_2_like"/>
    <property type="match status" value="1"/>
</dbReference>
<dbReference type="Gene3D" id="3.20.20.70">
    <property type="entry name" value="Aldolase class I"/>
    <property type="match status" value="1"/>
</dbReference>
<comment type="caution">
    <text evidence="17">Lacks conserved residue(s) required for the propagation of feature annotation.</text>
</comment>
<dbReference type="InterPro" id="IPR005719">
    <property type="entry name" value="Dihydroorotate_DH_2"/>
</dbReference>
<dbReference type="GO" id="GO:0044205">
    <property type="term" value="P:'de novo' UMP biosynthetic process"/>
    <property type="evidence" value="ECO:0007669"/>
    <property type="project" value="UniProtKB-UniPathway"/>
</dbReference>
<dbReference type="PANTHER" id="PTHR48109:SF4">
    <property type="entry name" value="DIHYDROOROTATE DEHYDROGENASE (QUINONE), MITOCHONDRIAL"/>
    <property type="match status" value="1"/>
</dbReference>
<dbReference type="Gene3D" id="1.20.1250.20">
    <property type="entry name" value="MFS general substrate transporter like domains"/>
    <property type="match status" value="1"/>
</dbReference>
<dbReference type="GO" id="GO:0006207">
    <property type="term" value="P:'de novo' pyrimidine nucleobase biosynthetic process"/>
    <property type="evidence" value="ECO:0007669"/>
    <property type="project" value="InterPro"/>
</dbReference>
<dbReference type="EC" id="1.3.5.2" evidence="5 17"/>